<sequence length="1659" mass="179390">MRRASGCYQGVREAEALQILSRFDFAKLLSPGGCPTFEFYILHEALLEPLGSVDAKQLAPRLALAHQLRSFHELLVKHFGVSCLVPCVQVPLQELPPSDLEEHMECGTSEVRRQLTAEDVVACRTEDVKSPMLDALLEHCISSGLDPTPLPFLLLGLSAACALDMRDELVGRVTPVGAGGVKRTPVIVPSSVGVLLRSKPWIMSSRHGPCCAPDLLFPDQSSHSCLKEDARHVQLPESPATAELVSHLLDNLGVQRFSVAHVLKQLRLYSAADKQLLTEAQLTSMYLFLHHHMGQDGEIGQAMASGERLIFVPFERRLTKMNNTEANLRKGYWVSIADCCIMEVRFGQRIGCGMLLSLSGSPIRELELHYNKSLRDPFLHFGCRLEVSIHQLFVSIAYAAGNCKGPQHDPERALMWILRVLKWWQDGHLAQEDFDDVRRHFAEHAVLLSQDDAWRLWAETADDSGLFLPSDVPCPPNRLVSTKMTSIWPLLRDIGMKRAPSHLFSCEETQGCSGNEASTASQSAGPVQAGAAAQPQGSAQDNFKASEPTTAGVKPTEASSVELSLRRCLAYFQVWFYRLYPTEYQLVDSKVRDGLAESGALLSPMSSAGLQVCDDPGLQGLLKVLETFVFPAAHAAGLESKELSRLGVGLARDVWDRLQQAQDPARAAEKVLRLRGAPGRDPATEQLAWWLEEAPIPLGPPPARRGRSQHRDRAGPATSLASRGKVAARRSLSQVVGPQSETATHLGQRQNRRPPQRLRAEAPAFDGSKILVADSRITGDVRRNAFAPMASHWSLPQVLPWLGRSMHRAGIDRASDDYGSSQAHWQPAGFAGTADSSDNGVALGHAGAVHMGTASFQNDTRAVSRVVSGGKFRGPWTEYRESGPPSRELGATRQIRLDSPDRRPNYAGETSQPEVARAAGSQSAGSHPWNGERRHNSDTDGRSKQHVRATHQAGFESKAPAHRRRKLLRRSSSAPPSMGRGRSRGDQARARHGNGSSEFRQAADSTGSRARSRPPSDSEEVAASLLRDWLSLAQMLEVDSAADGVVMMPVDKLGWSHDRIYDHFGDGKSVYETVVELLMEKIRPVDLPALEIVCLGSRIYSISNRRLLAFKTFQLVLRRLKSEDSEVLVPVMLKRPTGDFFRRVGIALSTDTLGRSVGVSGPSGMSFRKHPRPRSLSLRRYRALSCEVHIDHYEDQPWTVCQPAHPGRARQLGYKHQPEAWPDGATWNIHHCQIDEEVQHSPFAIRTDAVDTCLCLPALGHDSCCAKATAAVGGGAAEMISDVSVQKPEAWDDEEDGQWERPLIRKPARPAMEVFLAEIRSSLEEAAPWLLLGLLCTAVLQALVSSEELAHRYLAGQGRAVVFKGAVLGLLSPLCSCGALPIAIGLAGAGAEPRATVAFTVAAQSAGVDSLLFTIGVLGPTAAAARMMAAGLLAVVAGLSLPASKPEAGCASFQPEKQDSLAKRLSSGIRAAVTVDFDEVAPSLLFGFALTSILAVVLPAGGLARTALLGDVWGRAAVLALALPLQFCEHASVLLAAALQKAGASGGLSFAVLTTLPAVNAASGAVLLRIVGVTGAMRVMFAIWLTGFIGSYLADAVGAKVEQIGHAEEGLPEWYVSASQLVMGAVAVAALFRCALRWTGTEAQHESQCCSGSKACKAD</sequence>
<feature type="compositionally biased region" description="Basic residues" evidence="7">
    <location>
        <begin position="960"/>
        <end position="969"/>
    </location>
</feature>
<comment type="caution">
    <text evidence="9">The sequence shown here is derived from an EMBL/GenBank/DDBJ whole genome shotgun (WGS) entry which is preliminary data.</text>
</comment>
<organism evidence="9 10">
    <name type="scientific">Polarella glacialis</name>
    <name type="common">Dinoflagellate</name>
    <dbReference type="NCBI Taxonomy" id="89957"/>
    <lineage>
        <taxon>Eukaryota</taxon>
        <taxon>Sar</taxon>
        <taxon>Alveolata</taxon>
        <taxon>Dinophyceae</taxon>
        <taxon>Suessiales</taxon>
        <taxon>Suessiaceae</taxon>
        <taxon>Polarella</taxon>
    </lineage>
</organism>
<feature type="compositionally biased region" description="Polar residues" evidence="7">
    <location>
        <begin position="994"/>
        <end position="1009"/>
    </location>
</feature>
<comment type="subcellular location">
    <subcellularLocation>
        <location evidence="1">Cell membrane</location>
        <topology evidence="1">Multi-pass membrane protein</topology>
    </subcellularLocation>
</comment>
<dbReference type="Gene3D" id="2.10.250.10">
    <property type="entry name" value="Calreticulin/calnexin, P domain"/>
    <property type="match status" value="1"/>
</dbReference>
<feature type="region of interest" description="Disordered" evidence="7">
    <location>
        <begin position="514"/>
        <end position="556"/>
    </location>
</feature>
<reference evidence="9" key="1">
    <citation type="submission" date="2021-02" db="EMBL/GenBank/DDBJ databases">
        <authorList>
            <person name="Dougan E. K."/>
            <person name="Rhodes N."/>
            <person name="Thang M."/>
            <person name="Chan C."/>
        </authorList>
    </citation>
    <scope>NUCLEOTIDE SEQUENCE</scope>
</reference>
<keyword evidence="5 8" id="KW-1133">Transmembrane helix</keyword>
<keyword evidence="6 8" id="KW-0472">Membrane</keyword>
<dbReference type="EMBL" id="CAJNNW010037056">
    <property type="protein sequence ID" value="CAE8739085.1"/>
    <property type="molecule type" value="Genomic_DNA"/>
</dbReference>
<name>A0A813LT50_POLGL</name>
<keyword evidence="4 8" id="KW-0812">Transmembrane</keyword>
<feature type="compositionally biased region" description="Basic and acidic residues" evidence="7">
    <location>
        <begin position="930"/>
        <end position="943"/>
    </location>
</feature>
<accession>A0A813LT50</accession>
<comment type="similarity">
    <text evidence="2">Belongs to the UPF0718 family.</text>
</comment>
<evidence type="ECO:0000256" key="1">
    <source>
        <dbReference type="ARBA" id="ARBA00004651"/>
    </source>
</evidence>
<dbReference type="Pfam" id="PF03773">
    <property type="entry name" value="ArsP_1"/>
    <property type="match status" value="1"/>
</dbReference>
<evidence type="ECO:0000256" key="6">
    <source>
        <dbReference type="ARBA" id="ARBA00023136"/>
    </source>
</evidence>
<dbReference type="Proteomes" id="UP000626109">
    <property type="component" value="Unassembled WGS sequence"/>
</dbReference>
<feature type="transmembrane region" description="Helical" evidence="8">
    <location>
        <begin position="1395"/>
        <end position="1418"/>
    </location>
</feature>
<feature type="transmembrane region" description="Helical" evidence="8">
    <location>
        <begin position="1484"/>
        <end position="1504"/>
    </location>
</feature>
<dbReference type="InterPro" id="IPR005524">
    <property type="entry name" value="DUF318"/>
</dbReference>
<dbReference type="GO" id="GO:0005509">
    <property type="term" value="F:calcium ion binding"/>
    <property type="evidence" value="ECO:0007669"/>
    <property type="project" value="InterPro"/>
</dbReference>
<evidence type="ECO:0000256" key="4">
    <source>
        <dbReference type="ARBA" id="ARBA00022692"/>
    </source>
</evidence>
<dbReference type="SUPFAM" id="SSF63887">
    <property type="entry name" value="P-domain of calnexin/calreticulin"/>
    <property type="match status" value="1"/>
</dbReference>
<feature type="transmembrane region" description="Helical" evidence="8">
    <location>
        <begin position="1575"/>
        <end position="1594"/>
    </location>
</feature>
<feature type="transmembrane region" description="Helical" evidence="8">
    <location>
        <begin position="1326"/>
        <end position="1344"/>
    </location>
</feature>
<evidence type="ECO:0000256" key="7">
    <source>
        <dbReference type="SAM" id="MobiDB-lite"/>
    </source>
</evidence>
<evidence type="ECO:0000313" key="9">
    <source>
        <dbReference type="EMBL" id="CAE8739085.1"/>
    </source>
</evidence>
<feature type="region of interest" description="Disordered" evidence="7">
    <location>
        <begin position="871"/>
        <end position="1018"/>
    </location>
</feature>
<evidence type="ECO:0000256" key="2">
    <source>
        <dbReference type="ARBA" id="ARBA00006386"/>
    </source>
</evidence>
<evidence type="ECO:0000313" key="10">
    <source>
        <dbReference type="Proteomes" id="UP000626109"/>
    </source>
</evidence>
<dbReference type="InterPro" id="IPR009033">
    <property type="entry name" value="Calreticulin/calnexin_P_dom_sf"/>
</dbReference>
<feature type="compositionally biased region" description="Polar residues" evidence="7">
    <location>
        <begin position="731"/>
        <end position="747"/>
    </location>
</feature>
<keyword evidence="3" id="KW-1003">Cell membrane</keyword>
<feature type="transmembrane region" description="Helical" evidence="8">
    <location>
        <begin position="1365"/>
        <end position="1389"/>
    </location>
</feature>
<dbReference type="InterPro" id="IPR052923">
    <property type="entry name" value="UPF0718"/>
</dbReference>
<feature type="transmembrane region" description="Helical" evidence="8">
    <location>
        <begin position="1614"/>
        <end position="1636"/>
    </location>
</feature>
<feature type="compositionally biased region" description="Basic and acidic residues" evidence="7">
    <location>
        <begin position="895"/>
        <end position="904"/>
    </location>
</feature>
<dbReference type="PANTHER" id="PTHR34184">
    <property type="entry name" value="UPF0718 PROTEIN YCGR"/>
    <property type="match status" value="1"/>
</dbReference>
<gene>
    <name evidence="9" type="ORF">PGLA2088_LOCUS49465</name>
</gene>
<evidence type="ECO:0000256" key="5">
    <source>
        <dbReference type="ARBA" id="ARBA00022989"/>
    </source>
</evidence>
<proteinExistence type="inferred from homology"/>
<evidence type="ECO:0000256" key="8">
    <source>
        <dbReference type="SAM" id="Phobius"/>
    </source>
</evidence>
<feature type="region of interest" description="Disordered" evidence="7">
    <location>
        <begin position="699"/>
        <end position="762"/>
    </location>
</feature>
<dbReference type="PANTHER" id="PTHR34184:SF4">
    <property type="entry name" value="UPF0718 PROTEIN YCGR"/>
    <property type="match status" value="1"/>
</dbReference>
<protein>
    <submittedName>
        <fullName evidence="9">Uncharacterized protein</fullName>
    </submittedName>
</protein>
<dbReference type="GO" id="GO:0005886">
    <property type="term" value="C:plasma membrane"/>
    <property type="evidence" value="ECO:0007669"/>
    <property type="project" value="UniProtKB-SubCell"/>
</dbReference>
<evidence type="ECO:0000256" key="3">
    <source>
        <dbReference type="ARBA" id="ARBA00022475"/>
    </source>
</evidence>
<feature type="transmembrane region" description="Helical" evidence="8">
    <location>
        <begin position="1545"/>
        <end position="1568"/>
    </location>
</feature>
<feature type="compositionally biased region" description="Low complexity" evidence="7">
    <location>
        <begin position="520"/>
        <end position="540"/>
    </location>
</feature>